<feature type="binding site" evidence="4">
    <location>
        <position position="39"/>
    </location>
    <ligand>
        <name>S-adenosyl-L-methionine</name>
        <dbReference type="ChEBI" id="CHEBI:59789"/>
    </ligand>
</feature>
<name>A0A164LAW0_BACCE</name>
<feature type="binding site" evidence="4">
    <location>
        <position position="84"/>
    </location>
    <ligand>
        <name>S-adenosyl-L-methionine</name>
        <dbReference type="ChEBI" id="CHEBI:59789"/>
    </ligand>
</feature>
<dbReference type="Gene3D" id="3.40.50.150">
    <property type="entry name" value="Vaccinia Virus protein VP39"/>
    <property type="match status" value="2"/>
</dbReference>
<dbReference type="GO" id="GO:0009007">
    <property type="term" value="F:site-specific DNA-methyltransferase (adenine-specific) activity"/>
    <property type="evidence" value="ECO:0007669"/>
    <property type="project" value="UniProtKB-EC"/>
</dbReference>
<dbReference type="InterPro" id="IPR029063">
    <property type="entry name" value="SAM-dependent_MTases_sf"/>
</dbReference>
<evidence type="ECO:0000256" key="1">
    <source>
        <dbReference type="ARBA" id="ARBA00022603"/>
    </source>
</evidence>
<evidence type="ECO:0000256" key="4">
    <source>
        <dbReference type="PIRSR" id="PIRSR000398-1"/>
    </source>
</evidence>
<dbReference type="Pfam" id="PF02086">
    <property type="entry name" value="MethyltransfD12"/>
    <property type="match status" value="1"/>
</dbReference>
<dbReference type="GO" id="GO:1904047">
    <property type="term" value="F:S-adenosyl-L-methionine binding"/>
    <property type="evidence" value="ECO:0007669"/>
    <property type="project" value="TreeGrafter"/>
</dbReference>
<protein>
    <submittedName>
        <fullName evidence="5">DNA adenine methylase</fullName>
    </submittedName>
</protein>
<dbReference type="InterPro" id="IPR012263">
    <property type="entry name" value="M_m6A_EcoRV"/>
</dbReference>
<reference evidence="5 6" key="1">
    <citation type="submission" date="2015-09" db="EMBL/GenBank/DDBJ databases">
        <title>Bacillus cereus food isolates.</title>
        <authorList>
            <person name="Boekhorst J."/>
        </authorList>
    </citation>
    <scope>NUCLEOTIDE SEQUENCE [LARGE SCALE GENOMIC DNA]</scope>
    <source>
        <strain evidence="5 6">B4088</strain>
    </source>
</reference>
<gene>
    <name evidence="5" type="ORF">B4088_5361</name>
</gene>
<dbReference type="GO" id="GO:0032259">
    <property type="term" value="P:methylation"/>
    <property type="evidence" value="ECO:0007669"/>
    <property type="project" value="UniProtKB-KW"/>
</dbReference>
<organism evidence="5 6">
    <name type="scientific">Bacillus cereus</name>
    <dbReference type="NCBI Taxonomy" id="1396"/>
    <lineage>
        <taxon>Bacteria</taxon>
        <taxon>Bacillati</taxon>
        <taxon>Bacillota</taxon>
        <taxon>Bacilli</taxon>
        <taxon>Bacillales</taxon>
        <taxon>Bacillaceae</taxon>
        <taxon>Bacillus</taxon>
        <taxon>Bacillus cereus group</taxon>
    </lineage>
</organism>
<dbReference type="PIRSF" id="PIRSF000398">
    <property type="entry name" value="M_m6A_EcoRV"/>
    <property type="match status" value="1"/>
</dbReference>
<dbReference type="GO" id="GO:0006298">
    <property type="term" value="P:mismatch repair"/>
    <property type="evidence" value="ECO:0007669"/>
    <property type="project" value="TreeGrafter"/>
</dbReference>
<dbReference type="GO" id="GO:0009307">
    <property type="term" value="P:DNA restriction-modification system"/>
    <property type="evidence" value="ECO:0007669"/>
    <property type="project" value="InterPro"/>
</dbReference>
<dbReference type="GO" id="GO:0043565">
    <property type="term" value="F:sequence-specific DNA binding"/>
    <property type="evidence" value="ECO:0007669"/>
    <property type="project" value="TreeGrafter"/>
</dbReference>
<keyword evidence="1 5" id="KW-0489">Methyltransferase</keyword>
<evidence type="ECO:0000313" key="5">
    <source>
        <dbReference type="EMBL" id="KZD55616.1"/>
    </source>
</evidence>
<comment type="caution">
    <text evidence="5">The sequence shown here is derived from an EMBL/GenBank/DDBJ whole genome shotgun (WGS) entry which is preliminary data.</text>
</comment>
<dbReference type="REBASE" id="151064">
    <property type="entry name" value="M.Bce4088ORF5361P"/>
</dbReference>
<dbReference type="InterPro" id="IPR012327">
    <property type="entry name" value="MeTrfase_D12"/>
</dbReference>
<evidence type="ECO:0000256" key="3">
    <source>
        <dbReference type="ARBA" id="ARBA00022691"/>
    </source>
</evidence>
<accession>A0A164LAW0</accession>
<evidence type="ECO:0000256" key="2">
    <source>
        <dbReference type="ARBA" id="ARBA00022679"/>
    </source>
</evidence>
<dbReference type="PATRIC" id="fig|1396.535.peg.5920"/>
<keyword evidence="3" id="KW-0949">S-adenosyl-L-methionine</keyword>
<dbReference type="Proteomes" id="UP000076482">
    <property type="component" value="Unassembled WGS sequence"/>
</dbReference>
<dbReference type="EMBL" id="LJKE01000104">
    <property type="protein sequence ID" value="KZD55616.1"/>
    <property type="molecule type" value="Genomic_DNA"/>
</dbReference>
<keyword evidence="2" id="KW-0808">Transferase</keyword>
<dbReference type="PRINTS" id="PR00505">
    <property type="entry name" value="D12N6MTFRASE"/>
</dbReference>
<feature type="binding site" evidence="4">
    <location>
        <position position="43"/>
    </location>
    <ligand>
        <name>S-adenosyl-L-methionine</name>
        <dbReference type="ChEBI" id="CHEBI:59789"/>
    </ligand>
</feature>
<proteinExistence type="predicted"/>
<sequence>MNNALKLNQEQAVLEFDLEVVSEAKEVKKKKRVHSPIRWFGGKFYLAKHIIPLMPKHHCYVEPFGGGGHVLTQKDPSKVEVWNDIDGDLINFLMTLRTDKTRLLEALSSLPTSRLLCEKWQQEPMPEDDFERAVRWYYLLRQTIVPANNQKSGWRHGKIKSVAFDYQNSVKRLNDFEERIRTVNIECLDFRDLIERYDSPETFFFIDPPYVGREGAYKGGFTRQDHIELAQLLSTIKGKALVSYYHDPLIDSLYKDWNLFEVDGLVAPGVTKAEKGQKKRKEIECFFTNYDIDNHDKVIMEEQKNTIEQTQLSLF</sequence>
<dbReference type="RefSeq" id="WP_063262878.1">
    <property type="nucleotide sequence ID" value="NZ_LJKE01000104.1"/>
</dbReference>
<evidence type="ECO:0000313" key="6">
    <source>
        <dbReference type="Proteomes" id="UP000076482"/>
    </source>
</evidence>
<dbReference type="SUPFAM" id="SSF53335">
    <property type="entry name" value="S-adenosyl-L-methionine-dependent methyltransferases"/>
    <property type="match status" value="1"/>
</dbReference>
<feature type="binding site" evidence="4">
    <location>
        <position position="207"/>
    </location>
    <ligand>
        <name>S-adenosyl-L-methionine</name>
        <dbReference type="ChEBI" id="CHEBI:59789"/>
    </ligand>
</feature>
<dbReference type="PANTHER" id="PTHR30481">
    <property type="entry name" value="DNA ADENINE METHYLASE"/>
    <property type="match status" value="1"/>
</dbReference>
<dbReference type="AlphaFoldDB" id="A0A164LAW0"/>